<dbReference type="KEGG" id="jre:109021671"/>
<keyword evidence="3 4" id="KW-0694">RNA-binding</keyword>
<evidence type="ECO:0000256" key="2">
    <source>
        <dbReference type="ARBA" id="ARBA00022490"/>
    </source>
</evidence>
<dbReference type="GO" id="GO:1990247">
    <property type="term" value="F:N6-methyladenosine-containing RNA reader activity"/>
    <property type="evidence" value="ECO:0007669"/>
    <property type="project" value="UniProtKB-UniRule"/>
</dbReference>
<sequence length="703" mass="76887">MEMYNFSEHGNTETYLIQGAESNSHLTSPLLEQIETMYTEGAPEFVVDQGLYYPTATNYGYYYTGFGSPSEWEDHNRVFGVDGPDIQYTGVQNESSPYVYYTPSYGYTQSPYNPYNPYIPGAMIGVESQFVGAQQYYTLPPYQNTVSSPAYVPFIVQPDIVPSTSTDSYDTGASMNRPEGRSVKHNFSSATGALPRNSVKSISNQSNSLVRVSEGPRANVGPSKQSAIHGTASAGSFAPPATSHVLEVRNASGSFPAVDNISNGKVRVHQNQLKVTLPVSNGLSGFGSSAYGQAVGGKIRSKIHVGRALNDAFGSPDALGEQNRGPRINRSKSQLAGKAYTGRAGDGNAQGNIIISIDQYNKDEFPADYVDAKFFIIKSYSEDDVHKSIKYNVWSSTPHGNKKLDSAYEDAQRLAAGKPRGCPIFLFFSVNASGQFCGVAEMVGPVDFNKDMAFWQQDKWSGSFPVKWHVIKDVPNTNFRHIILENNENKPVTNSRDTQEVMYKKGLEMLKAFKNYTLKTSLLDDFMYYENRQKIMEEEKARLLVKSFEVPYFVPSLNPPRRLNGVLELPPREDEKTTKPNKGSNSSIIKTGVSAPEQISSNSFVINPSIGDGNAEQIAVETKTDVVSTLKIGSLTISPKQAEPKPLPAANTEPADIVKVGSVPIKVNGFAEAGFLTVGTIPLDRRPLQLDKGGASVNNGSQR</sequence>
<dbReference type="RefSeq" id="XP_018859896.2">
    <property type="nucleotide sequence ID" value="XM_019004351.2"/>
</dbReference>
<dbReference type="AlphaFoldDB" id="A0A2I4HUR4"/>
<gene>
    <name evidence="7" type="primary">LOC109021671</name>
</gene>
<dbReference type="OrthoDB" id="306690at2759"/>
<dbReference type="GeneID" id="109021671"/>
<feature type="compositionally biased region" description="Polar residues" evidence="5">
    <location>
        <begin position="198"/>
        <end position="210"/>
    </location>
</feature>
<feature type="compositionally biased region" description="Polar residues" evidence="5">
    <location>
        <begin position="163"/>
        <end position="174"/>
    </location>
</feature>
<feature type="compositionally biased region" description="Polar residues" evidence="5">
    <location>
        <begin position="580"/>
        <end position="589"/>
    </location>
</feature>
<dbReference type="FunFam" id="3.10.590.10:FF:000001">
    <property type="entry name" value="YTH domain family 1, isoform CRA_a"/>
    <property type="match status" value="1"/>
</dbReference>
<reference evidence="7" key="1">
    <citation type="submission" date="2025-08" db="UniProtKB">
        <authorList>
            <consortium name="RefSeq"/>
        </authorList>
    </citation>
    <scope>IDENTIFICATION</scope>
    <source>
        <tissue evidence="7">Leaves</tissue>
    </source>
</reference>
<dbReference type="Proteomes" id="UP000235220">
    <property type="component" value="Chromosome 12"/>
</dbReference>
<dbReference type="InterPro" id="IPR007275">
    <property type="entry name" value="YTH_domain"/>
</dbReference>
<dbReference type="GO" id="GO:0005737">
    <property type="term" value="C:cytoplasm"/>
    <property type="evidence" value="ECO:0000318"/>
    <property type="project" value="GO_Central"/>
</dbReference>
<evidence type="ECO:0000256" key="3">
    <source>
        <dbReference type="ARBA" id="ARBA00022884"/>
    </source>
</evidence>
<dbReference type="PANTHER" id="PTHR12357:SF92">
    <property type="entry name" value="YTH DOMAIN-CONTAINING FAMILY PROTEIN"/>
    <property type="match status" value="1"/>
</dbReference>
<dbReference type="Gene3D" id="3.10.590.10">
    <property type="entry name" value="ph1033 like domains"/>
    <property type="match status" value="1"/>
</dbReference>
<evidence type="ECO:0000313" key="6">
    <source>
        <dbReference type="Proteomes" id="UP000235220"/>
    </source>
</evidence>
<dbReference type="Gramene" id="Jr12_09810_p1">
    <property type="protein sequence ID" value="cds.Jr12_09810_p1"/>
    <property type="gene ID" value="Jr12_09810"/>
</dbReference>
<evidence type="ECO:0000313" key="7">
    <source>
        <dbReference type="RefSeq" id="XP_018859896.2"/>
    </source>
</evidence>
<feature type="region of interest" description="Disordered" evidence="5">
    <location>
        <begin position="163"/>
        <end position="228"/>
    </location>
</feature>
<dbReference type="GO" id="GO:0003729">
    <property type="term" value="F:mRNA binding"/>
    <property type="evidence" value="ECO:0000318"/>
    <property type="project" value="GO_Central"/>
</dbReference>
<comment type="subcellular location">
    <subcellularLocation>
        <location evidence="1">Cytoplasm</location>
    </subcellularLocation>
</comment>
<proteinExistence type="inferred from homology"/>
<evidence type="ECO:0000256" key="1">
    <source>
        <dbReference type="ARBA" id="ARBA00004496"/>
    </source>
</evidence>
<dbReference type="PROSITE" id="PS50882">
    <property type="entry name" value="YTH"/>
    <property type="match status" value="1"/>
</dbReference>
<accession>A0A2I4HUR4</accession>
<feature type="region of interest" description="Disordered" evidence="5">
    <location>
        <begin position="316"/>
        <end position="341"/>
    </location>
</feature>
<dbReference type="SMR" id="A0A2I4HUR4"/>
<dbReference type="FunCoup" id="A0A2I4HUR4">
    <property type="interactions" value="2185"/>
</dbReference>
<name>A0A2I4HUR4_JUGRE</name>
<dbReference type="Pfam" id="PF04146">
    <property type="entry name" value="YTH"/>
    <property type="match status" value="1"/>
</dbReference>
<comment type="similarity">
    <text evidence="4">Belongs to the YTHDF family.</text>
</comment>
<evidence type="ECO:0000256" key="4">
    <source>
        <dbReference type="RuleBase" id="RU369095"/>
    </source>
</evidence>
<dbReference type="PANTHER" id="PTHR12357">
    <property type="entry name" value="YTH YT521-B HOMOLOGY DOMAIN-CONTAINING"/>
    <property type="match status" value="1"/>
</dbReference>
<feature type="region of interest" description="Disordered" evidence="5">
    <location>
        <begin position="564"/>
        <end position="589"/>
    </location>
</feature>
<comment type="function">
    <text evidence="4">Specifically recognizes and binds N6-methyladenosine (m6A)-containing RNAs, and regulates mRNA stability. M6A is a modification present at internal sites of mRNAs and some non-coding RNAs and plays a role in mRNA stability and processing.</text>
</comment>
<protein>
    <recommendedName>
        <fullName evidence="4">YTH domain-containing family protein</fullName>
    </recommendedName>
</protein>
<keyword evidence="2" id="KW-0963">Cytoplasm</keyword>
<keyword evidence="6" id="KW-1185">Reference proteome</keyword>
<dbReference type="GO" id="GO:0061157">
    <property type="term" value="P:mRNA destabilization"/>
    <property type="evidence" value="ECO:0000318"/>
    <property type="project" value="GO_Central"/>
</dbReference>
<dbReference type="CDD" id="cd21134">
    <property type="entry name" value="YTH"/>
    <property type="match status" value="1"/>
</dbReference>
<dbReference type="InterPro" id="IPR045168">
    <property type="entry name" value="YTH_prot"/>
</dbReference>
<organism evidence="6 7">
    <name type="scientific">Juglans regia</name>
    <name type="common">English walnut</name>
    <dbReference type="NCBI Taxonomy" id="51240"/>
    <lineage>
        <taxon>Eukaryota</taxon>
        <taxon>Viridiplantae</taxon>
        <taxon>Streptophyta</taxon>
        <taxon>Embryophyta</taxon>
        <taxon>Tracheophyta</taxon>
        <taxon>Spermatophyta</taxon>
        <taxon>Magnoliopsida</taxon>
        <taxon>eudicotyledons</taxon>
        <taxon>Gunneridae</taxon>
        <taxon>Pentapetalae</taxon>
        <taxon>rosids</taxon>
        <taxon>fabids</taxon>
        <taxon>Fagales</taxon>
        <taxon>Juglandaceae</taxon>
        <taxon>Juglans</taxon>
    </lineage>
</organism>
<evidence type="ECO:0000256" key="5">
    <source>
        <dbReference type="SAM" id="MobiDB-lite"/>
    </source>
</evidence>